<dbReference type="PANTHER" id="PTHR43861:SF1">
    <property type="entry name" value="TRANS-ACONITATE 2-METHYLTRANSFERASE"/>
    <property type="match status" value="1"/>
</dbReference>
<dbReference type="SUPFAM" id="SSF53335">
    <property type="entry name" value="S-adenosyl-L-methionine-dependent methyltransferases"/>
    <property type="match status" value="1"/>
</dbReference>
<dbReference type="Proteomes" id="UP000184476">
    <property type="component" value="Unassembled WGS sequence"/>
</dbReference>
<evidence type="ECO:0000256" key="1">
    <source>
        <dbReference type="ARBA" id="ARBA00022603"/>
    </source>
</evidence>
<proteinExistence type="predicted"/>
<accession>A0A1M4WDU0</accession>
<dbReference type="Gene3D" id="3.40.50.150">
    <property type="entry name" value="Vaccinia Virus protein VP39"/>
    <property type="match status" value="1"/>
</dbReference>
<evidence type="ECO:0000313" key="4">
    <source>
        <dbReference type="EMBL" id="SHE79409.1"/>
    </source>
</evidence>
<gene>
    <name evidence="4" type="ORF">SAMN05444392_103174</name>
</gene>
<dbReference type="EMBL" id="FQVL01000003">
    <property type="protein sequence ID" value="SHE79409.1"/>
    <property type="molecule type" value="Genomic_DNA"/>
</dbReference>
<feature type="domain" description="Methyltransferase" evidence="3">
    <location>
        <begin position="49"/>
        <end position="144"/>
    </location>
</feature>
<keyword evidence="1 4" id="KW-0489">Methyltransferase</keyword>
<name>A0A1M4WDU0_9BACL</name>
<dbReference type="InterPro" id="IPR029063">
    <property type="entry name" value="SAM-dependent_MTases_sf"/>
</dbReference>
<keyword evidence="5" id="KW-1185">Reference proteome</keyword>
<dbReference type="RefSeq" id="WP_073154268.1">
    <property type="nucleotide sequence ID" value="NZ_FQVL01000003.1"/>
</dbReference>
<sequence length="279" mass="31133">MNKNQNIYVWDTQEAAEKWVQKKNERDRLLGTVTMHMIEQAKLRLDDHVLDIGAGTGDQTLLAAKSVGAQGKVTAIDISQSMISVVNQVMKSENVSNVETMVIDVAKLDVPEETFDAMIARMSLMFVDELEETLTKLYQILKGGRTLSALVWSKAEANPWIAPIMQVLRPEAVLDPLGRPGLFSLSEPDHVQRQFQLAGWEEIQIQKLSITQEYSSAESYVLNHIQTSSGPTAVAWAELNDQEQQNALKKLIEIYQQYETSAKLSLPGEVLLIVASKHG</sequence>
<dbReference type="AlphaFoldDB" id="A0A1M4WDU0"/>
<keyword evidence="2 4" id="KW-0808">Transferase</keyword>
<reference evidence="4 5" key="1">
    <citation type="submission" date="2016-11" db="EMBL/GenBank/DDBJ databases">
        <authorList>
            <person name="Jaros S."/>
            <person name="Januszkiewicz K."/>
            <person name="Wedrychowicz H."/>
        </authorList>
    </citation>
    <scope>NUCLEOTIDE SEQUENCE [LARGE SCALE GENOMIC DNA]</scope>
    <source>
        <strain evidence="4 5">DSM 44666</strain>
    </source>
</reference>
<evidence type="ECO:0000313" key="5">
    <source>
        <dbReference type="Proteomes" id="UP000184476"/>
    </source>
</evidence>
<dbReference type="InterPro" id="IPR041698">
    <property type="entry name" value="Methyltransf_25"/>
</dbReference>
<dbReference type="GO" id="GO:0032259">
    <property type="term" value="P:methylation"/>
    <property type="evidence" value="ECO:0007669"/>
    <property type="project" value="UniProtKB-KW"/>
</dbReference>
<dbReference type="GO" id="GO:0008168">
    <property type="term" value="F:methyltransferase activity"/>
    <property type="evidence" value="ECO:0007669"/>
    <property type="project" value="UniProtKB-KW"/>
</dbReference>
<dbReference type="Pfam" id="PF13649">
    <property type="entry name" value="Methyltransf_25"/>
    <property type="match status" value="1"/>
</dbReference>
<organism evidence="4 5">
    <name type="scientific">Seinonella peptonophila</name>
    <dbReference type="NCBI Taxonomy" id="112248"/>
    <lineage>
        <taxon>Bacteria</taxon>
        <taxon>Bacillati</taxon>
        <taxon>Bacillota</taxon>
        <taxon>Bacilli</taxon>
        <taxon>Bacillales</taxon>
        <taxon>Thermoactinomycetaceae</taxon>
        <taxon>Seinonella</taxon>
    </lineage>
</organism>
<evidence type="ECO:0000259" key="3">
    <source>
        <dbReference type="Pfam" id="PF13649"/>
    </source>
</evidence>
<dbReference type="CDD" id="cd02440">
    <property type="entry name" value="AdoMet_MTases"/>
    <property type="match status" value="1"/>
</dbReference>
<dbReference type="STRING" id="112248.SAMN05444392_103174"/>
<dbReference type="PANTHER" id="PTHR43861">
    <property type="entry name" value="TRANS-ACONITATE 2-METHYLTRANSFERASE-RELATED"/>
    <property type="match status" value="1"/>
</dbReference>
<evidence type="ECO:0000256" key="2">
    <source>
        <dbReference type="ARBA" id="ARBA00022679"/>
    </source>
</evidence>
<protein>
    <submittedName>
        <fullName evidence="4">Methyltransferase domain-containing protein</fullName>
    </submittedName>
</protein>